<evidence type="ECO:0000256" key="1">
    <source>
        <dbReference type="ARBA" id="ARBA00004651"/>
    </source>
</evidence>
<dbReference type="InterPro" id="IPR036259">
    <property type="entry name" value="MFS_trans_sf"/>
</dbReference>
<dbReference type="InterPro" id="IPR011701">
    <property type="entry name" value="MFS"/>
</dbReference>
<feature type="transmembrane region" description="Helical" evidence="7">
    <location>
        <begin position="47"/>
        <end position="65"/>
    </location>
</feature>
<feature type="transmembrane region" description="Helical" evidence="7">
    <location>
        <begin position="227"/>
        <end position="246"/>
    </location>
</feature>
<dbReference type="Pfam" id="PF07690">
    <property type="entry name" value="MFS_1"/>
    <property type="match status" value="1"/>
</dbReference>
<dbReference type="InterPro" id="IPR020846">
    <property type="entry name" value="MFS_dom"/>
</dbReference>
<evidence type="ECO:0000256" key="4">
    <source>
        <dbReference type="ARBA" id="ARBA00022692"/>
    </source>
</evidence>
<evidence type="ECO:0000256" key="5">
    <source>
        <dbReference type="ARBA" id="ARBA00022989"/>
    </source>
</evidence>
<feature type="transmembrane region" description="Helical" evidence="7">
    <location>
        <begin position="267"/>
        <end position="288"/>
    </location>
</feature>
<keyword evidence="6 7" id="KW-0472">Membrane</keyword>
<feature type="transmembrane region" description="Helical" evidence="7">
    <location>
        <begin position="394"/>
        <end position="417"/>
    </location>
</feature>
<comment type="subcellular location">
    <subcellularLocation>
        <location evidence="1">Cell membrane</location>
        <topology evidence="1">Multi-pass membrane protein</topology>
    </subcellularLocation>
</comment>
<keyword evidence="5 7" id="KW-1133">Transmembrane helix</keyword>
<dbReference type="Gene3D" id="1.20.1250.20">
    <property type="entry name" value="MFS general substrate transporter like domains"/>
    <property type="match status" value="1"/>
</dbReference>
<feature type="domain" description="Major facilitator superfamily (MFS) profile" evidence="8">
    <location>
        <begin position="10"/>
        <end position="459"/>
    </location>
</feature>
<feature type="transmembrane region" description="Helical" evidence="7">
    <location>
        <begin position="329"/>
        <end position="348"/>
    </location>
</feature>
<dbReference type="PANTHER" id="PTHR42718:SF46">
    <property type="entry name" value="BLR6921 PROTEIN"/>
    <property type="match status" value="1"/>
</dbReference>
<feature type="transmembrane region" description="Helical" evidence="7">
    <location>
        <begin position="197"/>
        <end position="215"/>
    </location>
</feature>
<gene>
    <name evidence="9" type="ORF">ACE5LO_16035</name>
</gene>
<dbReference type="EMBL" id="JBHIRY010000015">
    <property type="protein sequence ID" value="MFB5761900.1"/>
    <property type="molecule type" value="Genomic_DNA"/>
</dbReference>
<evidence type="ECO:0000256" key="2">
    <source>
        <dbReference type="ARBA" id="ARBA00022448"/>
    </source>
</evidence>
<evidence type="ECO:0000313" key="10">
    <source>
        <dbReference type="Proteomes" id="UP001580430"/>
    </source>
</evidence>
<comment type="caution">
    <text evidence="9">The sequence shown here is derived from an EMBL/GenBank/DDBJ whole genome shotgun (WGS) entry which is preliminary data.</text>
</comment>
<keyword evidence="10" id="KW-1185">Reference proteome</keyword>
<feature type="transmembrane region" description="Helical" evidence="7">
    <location>
        <begin position="437"/>
        <end position="456"/>
    </location>
</feature>
<organism evidence="9 10">
    <name type="scientific">Paenibacillus medicaginis</name>
    <dbReference type="NCBI Taxonomy" id="1470560"/>
    <lineage>
        <taxon>Bacteria</taxon>
        <taxon>Bacillati</taxon>
        <taxon>Bacillota</taxon>
        <taxon>Bacilli</taxon>
        <taxon>Bacillales</taxon>
        <taxon>Paenibacillaceae</taxon>
        <taxon>Paenibacillus</taxon>
    </lineage>
</organism>
<dbReference type="SUPFAM" id="SSF103473">
    <property type="entry name" value="MFS general substrate transporter"/>
    <property type="match status" value="1"/>
</dbReference>
<keyword evidence="2" id="KW-0813">Transport</keyword>
<dbReference type="Gene3D" id="1.20.1720.10">
    <property type="entry name" value="Multidrug resistance protein D"/>
    <property type="match status" value="1"/>
</dbReference>
<protein>
    <submittedName>
        <fullName evidence="9">MFS transporter</fullName>
    </submittedName>
</protein>
<feature type="transmembrane region" description="Helical" evidence="7">
    <location>
        <begin position="136"/>
        <end position="157"/>
    </location>
</feature>
<evidence type="ECO:0000256" key="3">
    <source>
        <dbReference type="ARBA" id="ARBA00022475"/>
    </source>
</evidence>
<keyword evidence="4 7" id="KW-0812">Transmembrane</keyword>
<name>A0ABV5C3G5_9BACL</name>
<dbReference type="RefSeq" id="WP_375521020.1">
    <property type="nucleotide sequence ID" value="NZ_JBHIRY010000015.1"/>
</dbReference>
<feature type="transmembrane region" description="Helical" evidence="7">
    <location>
        <begin position="77"/>
        <end position="94"/>
    </location>
</feature>
<evidence type="ECO:0000256" key="7">
    <source>
        <dbReference type="SAM" id="Phobius"/>
    </source>
</evidence>
<evidence type="ECO:0000259" key="8">
    <source>
        <dbReference type="PROSITE" id="PS50850"/>
    </source>
</evidence>
<feature type="transmembrane region" description="Helical" evidence="7">
    <location>
        <begin position="163"/>
        <end position="185"/>
    </location>
</feature>
<evidence type="ECO:0000256" key="6">
    <source>
        <dbReference type="ARBA" id="ARBA00023136"/>
    </source>
</evidence>
<reference evidence="9 10" key="1">
    <citation type="submission" date="2024-09" db="EMBL/GenBank/DDBJ databases">
        <title>Paenibacillus zeirhizospherea sp. nov., isolated from surface of the maize (Zea mays) roots in a horticulture field, Hungary.</title>
        <authorList>
            <person name="Marton D."/>
            <person name="Farkas M."/>
            <person name="Bedics A."/>
            <person name="Toth E."/>
            <person name="Tancsics A."/>
            <person name="Boka K."/>
            <person name="Marati G."/>
            <person name="Kriszt B."/>
            <person name="Cserhati M."/>
        </authorList>
    </citation>
    <scope>NUCLEOTIDE SEQUENCE [LARGE SCALE GENOMIC DNA]</scope>
    <source>
        <strain evidence="9 10">JCM 18446</strain>
    </source>
</reference>
<dbReference type="PROSITE" id="PS50850">
    <property type="entry name" value="MFS"/>
    <property type="match status" value="1"/>
</dbReference>
<keyword evidence="3" id="KW-1003">Cell membrane</keyword>
<dbReference type="PANTHER" id="PTHR42718">
    <property type="entry name" value="MAJOR FACILITATOR SUPERFAMILY MULTIDRUG TRANSPORTER MFSC"/>
    <property type="match status" value="1"/>
</dbReference>
<evidence type="ECO:0000313" key="9">
    <source>
        <dbReference type="EMBL" id="MFB5761900.1"/>
    </source>
</evidence>
<feature type="transmembrane region" description="Helical" evidence="7">
    <location>
        <begin position="300"/>
        <end position="317"/>
    </location>
</feature>
<accession>A0ABV5C3G5</accession>
<dbReference type="CDD" id="cd17321">
    <property type="entry name" value="MFS_MMR_MDR_like"/>
    <property type="match status" value="1"/>
</dbReference>
<sequence length="470" mass="50257">MFMQQSKWIILIIIIACQLIVVLDSSIMVTALPQIGRSLHMTATSLTWVQNAYILPFGGFLLLGARAGDLMGRRRMLSVGIGLFSLASMLAGLAPTAEFLLVSRAFQGFAAALATPAALALLSASFVEAKERAKAIAMYSAVAGGGGSVGLLLGGFFTDFISWRVGMFINVPIGIALLYLVQRFIQQTGTRTGRFDLWGAIVSVIGMTALVYGFVQAADRGWGEPETWISLAAGIVLLVAFVFIESRAAEPIVPLRLFANRQRSGAYLGRFLLVCGTFSLFFFIPQYLQNVLAFSSLEAGLAFLPFTVAQFGMMYLIPGLVQRYGNRKVLIAGLLLCIMGTLWLSRIVSVQAQFFPQMFILLAIIGIGAGMAIQPLTVLGLSDVDPQDNGAASGLINVAHHSGSSLGLAVLITVFEAAIGSDQSSKMQFAHAVSDSVLGSVVFATLALVAAWFCFVPSRQPARKQTLTDS</sequence>
<feature type="transmembrane region" description="Helical" evidence="7">
    <location>
        <begin position="354"/>
        <end position="373"/>
    </location>
</feature>
<feature type="transmembrane region" description="Helical" evidence="7">
    <location>
        <begin position="106"/>
        <end position="124"/>
    </location>
</feature>
<proteinExistence type="predicted"/>
<dbReference type="Proteomes" id="UP001580430">
    <property type="component" value="Unassembled WGS sequence"/>
</dbReference>